<keyword evidence="6 8" id="KW-0675">Receptor</keyword>
<comment type="subcellular location">
    <subcellularLocation>
        <location evidence="1">Membrane</location>
        <topology evidence="1">Multi-pass membrane protein</topology>
    </subcellularLocation>
</comment>
<evidence type="ECO:0000256" key="4">
    <source>
        <dbReference type="ARBA" id="ARBA00023040"/>
    </source>
</evidence>
<evidence type="ECO:0000313" key="12">
    <source>
        <dbReference type="RefSeq" id="XP_031574795.1"/>
    </source>
</evidence>
<dbReference type="RefSeq" id="XP_031574796.1">
    <property type="nucleotide sequence ID" value="XM_031718936.1"/>
</dbReference>
<organism evidence="11 17">
    <name type="scientific">Actinia tenebrosa</name>
    <name type="common">Australian red waratah sea anemone</name>
    <dbReference type="NCBI Taxonomy" id="6105"/>
    <lineage>
        <taxon>Eukaryota</taxon>
        <taxon>Metazoa</taxon>
        <taxon>Cnidaria</taxon>
        <taxon>Anthozoa</taxon>
        <taxon>Hexacorallia</taxon>
        <taxon>Actiniaria</taxon>
        <taxon>Actiniidae</taxon>
        <taxon>Actinia</taxon>
    </lineage>
</organism>
<keyword evidence="4 8" id="KW-0297">G-protein coupled receptor</keyword>
<dbReference type="KEGG" id="aten:116308502"/>
<dbReference type="GO" id="GO:0005886">
    <property type="term" value="C:plasma membrane"/>
    <property type="evidence" value="ECO:0007669"/>
    <property type="project" value="TreeGrafter"/>
</dbReference>
<evidence type="ECO:0000313" key="17">
    <source>
        <dbReference type="RefSeq" id="XP_031574800.1"/>
    </source>
</evidence>
<feature type="transmembrane region" description="Helical" evidence="9">
    <location>
        <begin position="219"/>
        <end position="242"/>
    </location>
</feature>
<dbReference type="Pfam" id="PF00001">
    <property type="entry name" value="7tm_1"/>
    <property type="match status" value="1"/>
</dbReference>
<dbReference type="PRINTS" id="PR00237">
    <property type="entry name" value="GPCRRHODOPSN"/>
</dbReference>
<evidence type="ECO:0000313" key="13">
    <source>
        <dbReference type="RefSeq" id="XP_031574796.1"/>
    </source>
</evidence>
<dbReference type="RefSeq" id="XP_031574798.1">
    <property type="nucleotide sequence ID" value="XM_031718938.1"/>
</dbReference>
<keyword evidence="11" id="KW-1185">Reference proteome</keyword>
<keyword evidence="5 9" id="KW-0472">Membrane</keyword>
<evidence type="ECO:0000313" key="15">
    <source>
        <dbReference type="RefSeq" id="XP_031574798.1"/>
    </source>
</evidence>
<dbReference type="RefSeq" id="XP_031574800.1">
    <property type="nucleotide sequence ID" value="XM_031718940.1"/>
</dbReference>
<proteinExistence type="inferred from homology"/>
<evidence type="ECO:0000256" key="3">
    <source>
        <dbReference type="ARBA" id="ARBA00022989"/>
    </source>
</evidence>
<evidence type="ECO:0000259" key="10">
    <source>
        <dbReference type="PROSITE" id="PS50262"/>
    </source>
</evidence>
<evidence type="ECO:0000256" key="2">
    <source>
        <dbReference type="ARBA" id="ARBA00022692"/>
    </source>
</evidence>
<protein>
    <submittedName>
        <fullName evidence="12 13">Orexin receptor type 2-like</fullName>
    </submittedName>
</protein>
<name>A0A6P8JEG7_ACTTE</name>
<dbReference type="PROSITE" id="PS50262">
    <property type="entry name" value="G_PROTEIN_RECEP_F1_2"/>
    <property type="match status" value="1"/>
</dbReference>
<dbReference type="PROSITE" id="PS00237">
    <property type="entry name" value="G_PROTEIN_RECEP_F1_1"/>
    <property type="match status" value="1"/>
</dbReference>
<keyword evidence="7 8" id="KW-0807">Transducer</keyword>
<dbReference type="InterPro" id="IPR000276">
    <property type="entry name" value="GPCR_Rhodpsn"/>
</dbReference>
<comment type="similarity">
    <text evidence="8">Belongs to the G-protein coupled receptor 1 family.</text>
</comment>
<evidence type="ECO:0000313" key="16">
    <source>
        <dbReference type="RefSeq" id="XP_031574799.1"/>
    </source>
</evidence>
<evidence type="ECO:0000256" key="8">
    <source>
        <dbReference type="RuleBase" id="RU000688"/>
    </source>
</evidence>
<feature type="transmembrane region" description="Helical" evidence="9">
    <location>
        <begin position="122"/>
        <end position="149"/>
    </location>
</feature>
<dbReference type="PANTHER" id="PTHR45695">
    <property type="entry name" value="LEUCOKININ RECEPTOR-RELATED"/>
    <property type="match status" value="1"/>
</dbReference>
<feature type="domain" description="G-protein coupled receptors family 1 profile" evidence="10">
    <location>
        <begin position="65"/>
        <end position="349"/>
    </location>
</feature>
<evidence type="ECO:0000256" key="5">
    <source>
        <dbReference type="ARBA" id="ARBA00023136"/>
    </source>
</evidence>
<evidence type="ECO:0000313" key="11">
    <source>
        <dbReference type="Proteomes" id="UP000515163"/>
    </source>
</evidence>
<dbReference type="RefSeq" id="XP_031574797.1">
    <property type="nucleotide sequence ID" value="XM_031718937.1"/>
</dbReference>
<dbReference type="FunFam" id="1.20.1070.10:FF:000291">
    <property type="entry name" value="Predicted protein"/>
    <property type="match status" value="1"/>
</dbReference>
<dbReference type="GeneID" id="116308502"/>
<keyword evidence="3 9" id="KW-1133">Transmembrane helix</keyword>
<feature type="transmembrane region" description="Helical" evidence="9">
    <location>
        <begin position="332"/>
        <end position="352"/>
    </location>
</feature>
<feature type="transmembrane region" description="Helical" evidence="9">
    <location>
        <begin position="85"/>
        <end position="102"/>
    </location>
</feature>
<keyword evidence="2 8" id="KW-0812">Transmembrane</keyword>
<dbReference type="RefSeq" id="XP_031574795.1">
    <property type="nucleotide sequence ID" value="XM_031718935.1"/>
</dbReference>
<dbReference type="Proteomes" id="UP000515163">
    <property type="component" value="Unplaced"/>
</dbReference>
<evidence type="ECO:0000256" key="1">
    <source>
        <dbReference type="ARBA" id="ARBA00004141"/>
    </source>
</evidence>
<dbReference type="PANTHER" id="PTHR45695:SF9">
    <property type="entry name" value="LEUCOKININ RECEPTOR"/>
    <property type="match status" value="1"/>
</dbReference>
<reference evidence="12 13" key="1">
    <citation type="submission" date="2025-04" db="UniProtKB">
        <authorList>
            <consortium name="RefSeq"/>
        </authorList>
    </citation>
    <scope>IDENTIFICATION</scope>
    <source>
        <tissue evidence="12 13">Tentacle</tissue>
    </source>
</reference>
<dbReference type="OrthoDB" id="5975505at2759"/>
<dbReference type="Gene3D" id="1.20.1070.10">
    <property type="entry name" value="Rhodopsin 7-helix transmembrane proteins"/>
    <property type="match status" value="1"/>
</dbReference>
<evidence type="ECO:0000313" key="14">
    <source>
        <dbReference type="RefSeq" id="XP_031574797.1"/>
    </source>
</evidence>
<feature type="transmembrane region" description="Helical" evidence="9">
    <location>
        <begin position="52"/>
        <end position="73"/>
    </location>
</feature>
<dbReference type="RefSeq" id="XP_031574799.1">
    <property type="nucleotide sequence ID" value="XM_031718939.1"/>
</dbReference>
<dbReference type="InterPro" id="IPR017452">
    <property type="entry name" value="GPCR_Rhodpsn_7TM"/>
</dbReference>
<sequence>MPNSSLPTVFRGATASSLYSTMSIVTNTNTTGITGEQCPKNQDTKFENAIKILLYVIAMLVSLIGNTLLIYSVKKRKRMRTVTNFLIVNMAVADLFITVFNMPTYLKILITQKNDWIGGPLGILLCKLVLFIQGVSVTCSVLSLTALSIHRFVSVFYPWKKLIDTRNVRYIIITIWIASCMFILPLLYALNVIPVDNVGLVCDEKWSPLFDEEEAPKTYTIVLFVLLYMAPLMIMAVLYTALILKLWFPSSSDVSANVSRRQSEEALSIARVLSDEKAKSSRLSRSKKIVLKMLVTVVVVFALCWLPMHVRVFLFFFNKDDYKCGLPPFLDFIGYFLGHVNSALNPCIYVTFSESFRQSFKAVLFNKCAVRRKPKITRHYHYKGACLVEMQKLRTNIKHKN</sequence>
<dbReference type="AlphaFoldDB" id="A0A6P8JEG7"/>
<feature type="transmembrane region" description="Helical" evidence="9">
    <location>
        <begin position="289"/>
        <end position="312"/>
    </location>
</feature>
<evidence type="ECO:0000256" key="9">
    <source>
        <dbReference type="SAM" id="Phobius"/>
    </source>
</evidence>
<dbReference type="GO" id="GO:0004930">
    <property type="term" value="F:G protein-coupled receptor activity"/>
    <property type="evidence" value="ECO:0007669"/>
    <property type="project" value="UniProtKB-KW"/>
</dbReference>
<dbReference type="SMART" id="SM01381">
    <property type="entry name" value="7TM_GPCR_Srsx"/>
    <property type="match status" value="1"/>
</dbReference>
<evidence type="ECO:0000256" key="7">
    <source>
        <dbReference type="ARBA" id="ARBA00023224"/>
    </source>
</evidence>
<dbReference type="SUPFAM" id="SSF81321">
    <property type="entry name" value="Family A G protein-coupled receptor-like"/>
    <property type="match status" value="1"/>
</dbReference>
<feature type="transmembrane region" description="Helical" evidence="9">
    <location>
        <begin position="170"/>
        <end position="190"/>
    </location>
</feature>
<evidence type="ECO:0000256" key="6">
    <source>
        <dbReference type="ARBA" id="ARBA00023170"/>
    </source>
</evidence>
<accession>A0A6P8JEG7</accession>
<gene>
    <name evidence="12 13 14 15 16 17" type="primary">LOC116308502</name>
</gene>